<gene>
    <name evidence="8" type="ORF">ASPCADRAFT_176329</name>
</gene>
<keyword evidence="6" id="KW-0285">Flavoprotein</keyword>
<name>A0A1R3RBE9_ASPC5</name>
<sequence length="467" mass="51376">MTAFEATRIYDVVVVGAGLSGLQAALSTRAAGLSVCVLEATDRVGGKTLSVRSCERGFNDLGAAWINDTNQSEIFKLHRRYGLDGEIQYTSGNDILQSPDGVIRKIPNDQTPTGLVQEGIRILREESSLIDLHNPVSHPKAEEIDSLTFRDFCVSRTGSEHAAPIADTLSAALLGVDSSELSALYMLYYFKSGSGIDNLLSDKKDGGQYLRTRQGTQTISQKMADELDPEALFLGTPVTSIDQSRPDGVCMVQTRGDITFHCRRVIVSVPTTLYPSISFTPPLPQEKSTLSHETIMGYYSKMIFVFAEPWWRNAGFTGILDCADGPIVFSRDTSVPTDDQWSITCFIVGGRGRTWSKLSKADRQTQVWEQFCRCFAEFVENIPEPTNVLEMEWSKQPFFLGAPCPVMTPGVMTSVCNDIAEPFGRVHFVGTETSLVWRGYMEGAIRSGQRGGAEVIKALKNDLCSRA</sequence>
<feature type="binding site" evidence="5">
    <location>
        <position position="346"/>
    </location>
    <ligand>
        <name>substrate</name>
    </ligand>
</feature>
<dbReference type="Gene3D" id="3.50.50.60">
    <property type="entry name" value="FAD/NAD(P)-binding domain"/>
    <property type="match status" value="1"/>
</dbReference>
<dbReference type="InterPro" id="IPR002937">
    <property type="entry name" value="Amino_oxidase"/>
</dbReference>
<dbReference type="EC" id="1.4.3.-" evidence="6"/>
<dbReference type="Gene3D" id="3.90.660.10">
    <property type="match status" value="1"/>
</dbReference>
<evidence type="ECO:0000256" key="6">
    <source>
        <dbReference type="RuleBase" id="RU362067"/>
    </source>
</evidence>
<dbReference type="Gene3D" id="1.10.405.10">
    <property type="entry name" value="Guanine Nucleotide Dissociation Inhibitor, domain 1"/>
    <property type="match status" value="1"/>
</dbReference>
<reference evidence="9" key="1">
    <citation type="journal article" date="2017" name="Genome Biol.">
        <title>Comparative genomics reveals high biological diversity and specific adaptations in the industrially and medically important fungal genus Aspergillus.</title>
        <authorList>
            <person name="de Vries R.P."/>
            <person name="Riley R."/>
            <person name="Wiebenga A."/>
            <person name="Aguilar-Osorio G."/>
            <person name="Amillis S."/>
            <person name="Uchima C.A."/>
            <person name="Anderluh G."/>
            <person name="Asadollahi M."/>
            <person name="Askin M."/>
            <person name="Barry K."/>
            <person name="Battaglia E."/>
            <person name="Bayram O."/>
            <person name="Benocci T."/>
            <person name="Braus-Stromeyer S.A."/>
            <person name="Caldana C."/>
            <person name="Canovas D."/>
            <person name="Cerqueira G.C."/>
            <person name="Chen F."/>
            <person name="Chen W."/>
            <person name="Choi C."/>
            <person name="Clum A."/>
            <person name="Dos Santos R.A."/>
            <person name="Damasio A.R."/>
            <person name="Diallinas G."/>
            <person name="Emri T."/>
            <person name="Fekete E."/>
            <person name="Flipphi M."/>
            <person name="Freyberg S."/>
            <person name="Gallo A."/>
            <person name="Gournas C."/>
            <person name="Habgood R."/>
            <person name="Hainaut M."/>
            <person name="Harispe M.L."/>
            <person name="Henrissat B."/>
            <person name="Hilden K.S."/>
            <person name="Hope R."/>
            <person name="Hossain A."/>
            <person name="Karabika E."/>
            <person name="Karaffa L."/>
            <person name="Karanyi Z."/>
            <person name="Krasevec N."/>
            <person name="Kuo A."/>
            <person name="Kusch H."/>
            <person name="LaButti K."/>
            <person name="Lagendijk E.L."/>
            <person name="Lapidus A."/>
            <person name="Levasseur A."/>
            <person name="Lindquist E."/>
            <person name="Lipzen A."/>
            <person name="Logrieco A.F."/>
            <person name="MacCabe A."/>
            <person name="Maekelae M.R."/>
            <person name="Malavazi I."/>
            <person name="Melin P."/>
            <person name="Meyer V."/>
            <person name="Mielnichuk N."/>
            <person name="Miskei M."/>
            <person name="Molnar A.P."/>
            <person name="Mule G."/>
            <person name="Ngan C.Y."/>
            <person name="Orejas M."/>
            <person name="Orosz E."/>
            <person name="Ouedraogo J.P."/>
            <person name="Overkamp K.M."/>
            <person name="Park H.-S."/>
            <person name="Perrone G."/>
            <person name="Piumi F."/>
            <person name="Punt P.J."/>
            <person name="Ram A.F."/>
            <person name="Ramon A."/>
            <person name="Rauscher S."/>
            <person name="Record E."/>
            <person name="Riano-Pachon D.M."/>
            <person name="Robert V."/>
            <person name="Roehrig J."/>
            <person name="Ruller R."/>
            <person name="Salamov A."/>
            <person name="Salih N.S."/>
            <person name="Samson R.A."/>
            <person name="Sandor E."/>
            <person name="Sanguinetti M."/>
            <person name="Schuetze T."/>
            <person name="Sepcic K."/>
            <person name="Shelest E."/>
            <person name="Sherlock G."/>
            <person name="Sophianopoulou V."/>
            <person name="Squina F.M."/>
            <person name="Sun H."/>
            <person name="Susca A."/>
            <person name="Todd R.B."/>
            <person name="Tsang A."/>
            <person name="Unkles S.E."/>
            <person name="van de Wiele N."/>
            <person name="van Rossen-Uffink D."/>
            <person name="Oliveira J.V."/>
            <person name="Vesth T.C."/>
            <person name="Visser J."/>
            <person name="Yu J.-H."/>
            <person name="Zhou M."/>
            <person name="Andersen M.R."/>
            <person name="Archer D.B."/>
            <person name="Baker S.E."/>
            <person name="Benoit I."/>
            <person name="Brakhage A.A."/>
            <person name="Braus G.H."/>
            <person name="Fischer R."/>
            <person name="Frisvad J.C."/>
            <person name="Goldman G.H."/>
            <person name="Houbraken J."/>
            <person name="Oakley B."/>
            <person name="Pocsi I."/>
            <person name="Scazzocchio C."/>
            <person name="Seiboth B."/>
            <person name="vanKuyk P.A."/>
            <person name="Wortman J."/>
            <person name="Dyer P.S."/>
            <person name="Grigoriev I.V."/>
        </authorList>
    </citation>
    <scope>NUCLEOTIDE SEQUENCE [LARGE SCALE GENOMIC DNA]</scope>
    <source>
        <strain evidence="9">ITEM 5010</strain>
    </source>
</reference>
<dbReference type="PANTHER" id="PTHR43563:SF14">
    <property type="entry name" value="AMINE OXIDASE"/>
    <property type="match status" value="1"/>
</dbReference>
<dbReference type="OMA" id="SVPTCLY"/>
<dbReference type="STRING" id="602072.A0A1R3RBE9"/>
<dbReference type="InterPro" id="IPR050703">
    <property type="entry name" value="Flavin_MAO"/>
</dbReference>
<dbReference type="GO" id="GO:0097621">
    <property type="term" value="F:monoamine oxidase activity"/>
    <property type="evidence" value="ECO:0007669"/>
    <property type="project" value="UniProtKB-EC"/>
</dbReference>
<dbReference type="EMBL" id="KV907509">
    <property type="protein sequence ID" value="OOF91792.1"/>
    <property type="molecule type" value="Genomic_DNA"/>
</dbReference>
<evidence type="ECO:0000259" key="7">
    <source>
        <dbReference type="Pfam" id="PF01593"/>
    </source>
</evidence>
<feature type="binding site" evidence="5">
    <location>
        <position position="20"/>
    </location>
    <ligand>
        <name>FAD</name>
        <dbReference type="ChEBI" id="CHEBI:57692"/>
    </ligand>
</feature>
<keyword evidence="3 6" id="KW-0560">Oxidoreductase</keyword>
<accession>A0A1R3RBE9</accession>
<evidence type="ECO:0000256" key="2">
    <source>
        <dbReference type="ARBA" id="ARBA00005995"/>
    </source>
</evidence>
<dbReference type="Proteomes" id="UP000188318">
    <property type="component" value="Unassembled WGS sequence"/>
</dbReference>
<dbReference type="OrthoDB" id="5046242at2759"/>
<feature type="binding site" evidence="5">
    <location>
        <begin position="39"/>
        <end position="40"/>
    </location>
    <ligand>
        <name>FAD</name>
        <dbReference type="ChEBI" id="CHEBI:57692"/>
    </ligand>
</feature>
<feature type="binding site" evidence="5">
    <location>
        <position position="432"/>
    </location>
    <ligand>
        <name>FAD</name>
        <dbReference type="ChEBI" id="CHEBI:57692"/>
    </ligand>
</feature>
<feature type="domain" description="Amine oxidase" evidence="7">
    <location>
        <begin position="19"/>
        <end position="455"/>
    </location>
</feature>
<organism evidence="8 9">
    <name type="scientific">Aspergillus carbonarius (strain ITEM 5010)</name>
    <dbReference type="NCBI Taxonomy" id="602072"/>
    <lineage>
        <taxon>Eukaryota</taxon>
        <taxon>Fungi</taxon>
        <taxon>Dikarya</taxon>
        <taxon>Ascomycota</taxon>
        <taxon>Pezizomycotina</taxon>
        <taxon>Eurotiomycetes</taxon>
        <taxon>Eurotiomycetidae</taxon>
        <taxon>Eurotiales</taxon>
        <taxon>Aspergillaceae</taxon>
        <taxon>Aspergillus</taxon>
        <taxon>Aspergillus subgen. Circumdati</taxon>
    </lineage>
</organism>
<evidence type="ECO:0000256" key="3">
    <source>
        <dbReference type="ARBA" id="ARBA00023002"/>
    </source>
</evidence>
<dbReference type="VEuPathDB" id="FungiDB:ASPCADRAFT_176329"/>
<comment type="catalytic activity">
    <reaction evidence="4">
        <text>a secondary aliphatic amine + O2 + H2O = a primary amine + an aldehyde + H2O2</text>
        <dbReference type="Rhea" id="RHEA:26414"/>
        <dbReference type="ChEBI" id="CHEBI:15377"/>
        <dbReference type="ChEBI" id="CHEBI:15379"/>
        <dbReference type="ChEBI" id="CHEBI:16240"/>
        <dbReference type="ChEBI" id="CHEBI:17478"/>
        <dbReference type="ChEBI" id="CHEBI:58855"/>
        <dbReference type="ChEBI" id="CHEBI:65296"/>
        <dbReference type="EC" id="1.4.3.4"/>
    </reaction>
</comment>
<dbReference type="SUPFAM" id="SSF51905">
    <property type="entry name" value="FAD/NAD(P)-binding domain"/>
    <property type="match status" value="1"/>
</dbReference>
<dbReference type="PRINTS" id="PR00757">
    <property type="entry name" value="AMINEOXDASEF"/>
</dbReference>
<evidence type="ECO:0000313" key="9">
    <source>
        <dbReference type="Proteomes" id="UP000188318"/>
    </source>
</evidence>
<evidence type="ECO:0000313" key="8">
    <source>
        <dbReference type="EMBL" id="OOF91792.1"/>
    </source>
</evidence>
<comment type="cofactor">
    <cofactor evidence="1 6">
        <name>FAD</name>
        <dbReference type="ChEBI" id="CHEBI:57692"/>
    </cofactor>
</comment>
<protein>
    <recommendedName>
        <fullName evidence="6">Amine oxidase</fullName>
        <ecNumber evidence="6">1.4.3.-</ecNumber>
    </recommendedName>
</protein>
<proteinExistence type="inferred from homology"/>
<dbReference type="InterPro" id="IPR036188">
    <property type="entry name" value="FAD/NAD-bd_sf"/>
</dbReference>
<evidence type="ECO:0000256" key="1">
    <source>
        <dbReference type="ARBA" id="ARBA00001974"/>
    </source>
</evidence>
<dbReference type="AlphaFoldDB" id="A0A1R3RBE9"/>
<keyword evidence="6" id="KW-0274">FAD</keyword>
<evidence type="ECO:0000256" key="5">
    <source>
        <dbReference type="PIRSR" id="PIRSR601613-1"/>
    </source>
</evidence>
<keyword evidence="9" id="KW-1185">Reference proteome</keyword>
<dbReference type="PANTHER" id="PTHR43563">
    <property type="entry name" value="AMINE OXIDASE"/>
    <property type="match status" value="1"/>
</dbReference>
<comment type="similarity">
    <text evidence="2 6">Belongs to the flavin monoamine oxidase family.</text>
</comment>
<feature type="binding site" evidence="5">
    <location>
        <position position="238"/>
    </location>
    <ligand>
        <name>FAD</name>
        <dbReference type="ChEBI" id="CHEBI:57692"/>
    </ligand>
</feature>
<evidence type="ECO:0000256" key="4">
    <source>
        <dbReference type="ARBA" id="ARBA00048448"/>
    </source>
</evidence>
<dbReference type="Pfam" id="PF01593">
    <property type="entry name" value="Amino_oxidase"/>
    <property type="match status" value="1"/>
</dbReference>
<dbReference type="InterPro" id="IPR001613">
    <property type="entry name" value="Flavin_amine_oxidase"/>
</dbReference>
<dbReference type="SUPFAM" id="SSF54373">
    <property type="entry name" value="FAD-linked reductases, C-terminal domain"/>
    <property type="match status" value="1"/>
</dbReference>